<sequence>MIRNTIKYILIAAAVFTVSGCGIYGKFENRVDTDIREDAYGAGYTAPQGDTLGLASLQWKEIFTDTLLQNLIEAGLENNSNLRVASLQCEEAIASLKASKLAYIPSFNASLGGSVAGSVEHGGETWGWNLPLNASWQIDIFGSLTNAKRRAAAMVESSEAYEQAVRSQLIATIATTYYSLVALDAQYAIYQETEHNWKESLETTKRLMDAGTYNMAAVAQTEANYYGVKASLVDMQTSIRELENALCSLIGIPSGPIARASLAEWTEPEVISAGIPAIALGNRPDVMQAESAYKAAFYGTNQARSNMYPSLTITGTLNFAELVYNAAASLLAPIFQNGQLTAQLRIAKAQQEEAAIQFGQAIIDAGIEVNNLMTGINGAKEKGEYYEMQQNALETAVKSTTSLMEHGSTTYLEILTAQTSLLNAQISVIANRLDEINGIISLYQALGGGKE</sequence>
<dbReference type="InterPro" id="IPR010131">
    <property type="entry name" value="MdtP/NodT-like"/>
</dbReference>
<name>A0A9D9I309_9BACT</name>
<organism evidence="2 3">
    <name type="scientific">Candidatus Merdivivens pullistercoris</name>
    <dbReference type="NCBI Taxonomy" id="2840873"/>
    <lineage>
        <taxon>Bacteria</taxon>
        <taxon>Pseudomonadati</taxon>
        <taxon>Bacteroidota</taxon>
        <taxon>Bacteroidia</taxon>
        <taxon>Bacteroidales</taxon>
        <taxon>Muribaculaceae</taxon>
        <taxon>Muribaculaceae incertae sedis</taxon>
        <taxon>Candidatus Merdivivens</taxon>
    </lineage>
</organism>
<protein>
    <submittedName>
        <fullName evidence="2">TolC family protein</fullName>
    </submittedName>
</protein>
<dbReference type="GO" id="GO:0015562">
    <property type="term" value="F:efflux transmembrane transporter activity"/>
    <property type="evidence" value="ECO:0007669"/>
    <property type="project" value="InterPro"/>
</dbReference>
<reference evidence="2" key="1">
    <citation type="submission" date="2020-10" db="EMBL/GenBank/DDBJ databases">
        <authorList>
            <person name="Gilroy R."/>
        </authorList>
    </citation>
    <scope>NUCLEOTIDE SEQUENCE</scope>
    <source>
        <strain evidence="2">10037</strain>
    </source>
</reference>
<dbReference type="InterPro" id="IPR003423">
    <property type="entry name" value="OMP_efflux"/>
</dbReference>
<dbReference type="PANTHER" id="PTHR30203:SF33">
    <property type="entry name" value="BLR4455 PROTEIN"/>
    <property type="match status" value="1"/>
</dbReference>
<dbReference type="Gene3D" id="1.20.1600.10">
    <property type="entry name" value="Outer membrane efflux proteins (OEP)"/>
    <property type="match status" value="1"/>
</dbReference>
<dbReference type="PANTHER" id="PTHR30203">
    <property type="entry name" value="OUTER MEMBRANE CATION EFFLUX PROTEIN"/>
    <property type="match status" value="1"/>
</dbReference>
<evidence type="ECO:0000256" key="1">
    <source>
        <dbReference type="ARBA" id="ARBA00007613"/>
    </source>
</evidence>
<evidence type="ECO:0000313" key="3">
    <source>
        <dbReference type="Proteomes" id="UP000823597"/>
    </source>
</evidence>
<comment type="caution">
    <text evidence="2">The sequence shown here is derived from an EMBL/GenBank/DDBJ whole genome shotgun (WGS) entry which is preliminary data.</text>
</comment>
<dbReference type="EMBL" id="JADIME010000032">
    <property type="protein sequence ID" value="MBO8464917.1"/>
    <property type="molecule type" value="Genomic_DNA"/>
</dbReference>
<comment type="similarity">
    <text evidence="1">Belongs to the outer membrane factor (OMF) (TC 1.B.17) family.</text>
</comment>
<dbReference type="Proteomes" id="UP000823597">
    <property type="component" value="Unassembled WGS sequence"/>
</dbReference>
<dbReference type="Pfam" id="PF02321">
    <property type="entry name" value="OEP"/>
    <property type="match status" value="2"/>
</dbReference>
<reference evidence="2" key="2">
    <citation type="journal article" date="2021" name="PeerJ">
        <title>Extensive microbial diversity within the chicken gut microbiome revealed by metagenomics and culture.</title>
        <authorList>
            <person name="Gilroy R."/>
            <person name="Ravi A."/>
            <person name="Getino M."/>
            <person name="Pursley I."/>
            <person name="Horton D.L."/>
            <person name="Alikhan N.F."/>
            <person name="Baker D."/>
            <person name="Gharbi K."/>
            <person name="Hall N."/>
            <person name="Watson M."/>
            <person name="Adriaenssens E.M."/>
            <person name="Foster-Nyarko E."/>
            <person name="Jarju S."/>
            <person name="Secka A."/>
            <person name="Antonio M."/>
            <person name="Oren A."/>
            <person name="Chaudhuri R.R."/>
            <person name="La Ragione R."/>
            <person name="Hildebrand F."/>
            <person name="Pallen M.J."/>
        </authorList>
    </citation>
    <scope>NUCLEOTIDE SEQUENCE</scope>
    <source>
        <strain evidence="2">10037</strain>
    </source>
</reference>
<dbReference type="AlphaFoldDB" id="A0A9D9I309"/>
<dbReference type="PROSITE" id="PS51257">
    <property type="entry name" value="PROKAR_LIPOPROTEIN"/>
    <property type="match status" value="1"/>
</dbReference>
<accession>A0A9D9I309</accession>
<proteinExistence type="inferred from homology"/>
<gene>
    <name evidence="2" type="ORF">IAB93_02840</name>
</gene>
<dbReference type="Gene3D" id="2.20.200.10">
    <property type="entry name" value="Outer membrane efflux proteins (OEP)"/>
    <property type="match status" value="1"/>
</dbReference>
<evidence type="ECO:0000313" key="2">
    <source>
        <dbReference type="EMBL" id="MBO8464917.1"/>
    </source>
</evidence>
<dbReference type="SUPFAM" id="SSF56954">
    <property type="entry name" value="Outer membrane efflux proteins (OEP)"/>
    <property type="match status" value="1"/>
</dbReference>